<dbReference type="AlphaFoldDB" id="A0A2I0W3R4"/>
<proteinExistence type="predicted"/>
<name>A0A2I0W3R4_9ASPA</name>
<evidence type="ECO:0000313" key="5">
    <source>
        <dbReference type="EMBL" id="PKU70305.1"/>
    </source>
</evidence>
<reference evidence="5 6" key="1">
    <citation type="journal article" date="2016" name="Sci. Rep.">
        <title>The Dendrobium catenatum Lindl. genome sequence provides insights into polysaccharide synthase, floral development and adaptive evolution.</title>
        <authorList>
            <person name="Zhang G.Q."/>
            <person name="Xu Q."/>
            <person name="Bian C."/>
            <person name="Tsai W.C."/>
            <person name="Yeh C.M."/>
            <person name="Liu K.W."/>
            <person name="Yoshida K."/>
            <person name="Zhang L.S."/>
            <person name="Chang S.B."/>
            <person name="Chen F."/>
            <person name="Shi Y."/>
            <person name="Su Y.Y."/>
            <person name="Zhang Y.Q."/>
            <person name="Chen L.J."/>
            <person name="Yin Y."/>
            <person name="Lin M."/>
            <person name="Huang H."/>
            <person name="Deng H."/>
            <person name="Wang Z.W."/>
            <person name="Zhu S.L."/>
            <person name="Zhao X."/>
            <person name="Deng C."/>
            <person name="Niu S.C."/>
            <person name="Huang J."/>
            <person name="Wang M."/>
            <person name="Liu G.H."/>
            <person name="Yang H.J."/>
            <person name="Xiao X.J."/>
            <person name="Hsiao Y.Y."/>
            <person name="Wu W.L."/>
            <person name="Chen Y.Y."/>
            <person name="Mitsuda N."/>
            <person name="Ohme-Takagi M."/>
            <person name="Luo Y.B."/>
            <person name="Van de Peer Y."/>
            <person name="Liu Z.J."/>
        </authorList>
    </citation>
    <scope>NUCLEOTIDE SEQUENCE [LARGE SCALE GENOMIC DNA]</scope>
    <source>
        <tissue evidence="5">The whole plant</tissue>
    </source>
</reference>
<evidence type="ECO:0000256" key="2">
    <source>
        <dbReference type="ARBA" id="ARBA00022525"/>
    </source>
</evidence>
<dbReference type="InterPro" id="IPR039639">
    <property type="entry name" value="IDA-like"/>
</dbReference>
<evidence type="ECO:0000313" key="6">
    <source>
        <dbReference type="Proteomes" id="UP000233837"/>
    </source>
</evidence>
<feature type="compositionally biased region" description="Polar residues" evidence="4">
    <location>
        <begin position="99"/>
        <end position="114"/>
    </location>
</feature>
<dbReference type="GO" id="GO:0005576">
    <property type="term" value="C:extracellular region"/>
    <property type="evidence" value="ECO:0007669"/>
    <property type="project" value="UniProtKB-SubCell"/>
</dbReference>
<dbReference type="GO" id="GO:0010227">
    <property type="term" value="P:floral organ abscission"/>
    <property type="evidence" value="ECO:0007669"/>
    <property type="project" value="InterPro"/>
</dbReference>
<organism evidence="5 6">
    <name type="scientific">Dendrobium catenatum</name>
    <dbReference type="NCBI Taxonomy" id="906689"/>
    <lineage>
        <taxon>Eukaryota</taxon>
        <taxon>Viridiplantae</taxon>
        <taxon>Streptophyta</taxon>
        <taxon>Embryophyta</taxon>
        <taxon>Tracheophyta</taxon>
        <taxon>Spermatophyta</taxon>
        <taxon>Magnoliopsida</taxon>
        <taxon>Liliopsida</taxon>
        <taxon>Asparagales</taxon>
        <taxon>Orchidaceae</taxon>
        <taxon>Epidendroideae</taxon>
        <taxon>Malaxideae</taxon>
        <taxon>Dendrobiinae</taxon>
        <taxon>Dendrobium</taxon>
    </lineage>
</organism>
<dbReference type="EMBL" id="KZ502938">
    <property type="protein sequence ID" value="PKU70305.1"/>
    <property type="molecule type" value="Genomic_DNA"/>
</dbReference>
<keyword evidence="2" id="KW-0964">Secreted</keyword>
<accession>A0A2I0W3R4</accession>
<sequence length="114" mass="12450">MKEFLVEREEKLWGAWRSTKAHETGRDAGVIRPTCFELMGRLSRGLLGLLLLLLAASSLCSGARKVQDFNNLQPGSSQRNPSLFFGFLPRAMPIPPSGPSKQHNSVGLQSSGRG</sequence>
<comment type="subcellular location">
    <subcellularLocation>
        <location evidence="1">Secreted</location>
        <location evidence="1">Extracellular space</location>
    </subcellularLocation>
</comment>
<dbReference type="PANTHER" id="PTHR33599:SF20">
    <property type="entry name" value="PROTEIN IDA"/>
    <property type="match status" value="1"/>
</dbReference>
<keyword evidence="6" id="KW-1185">Reference proteome</keyword>
<evidence type="ECO:0000256" key="1">
    <source>
        <dbReference type="ARBA" id="ARBA00004239"/>
    </source>
</evidence>
<keyword evidence="3" id="KW-0732">Signal</keyword>
<feature type="region of interest" description="Disordered" evidence="4">
    <location>
        <begin position="89"/>
        <end position="114"/>
    </location>
</feature>
<evidence type="ECO:0000256" key="3">
    <source>
        <dbReference type="ARBA" id="ARBA00022729"/>
    </source>
</evidence>
<dbReference type="PANTHER" id="PTHR33599">
    <property type="entry name" value="PROTEIN IDA-LIKE 5"/>
    <property type="match status" value="1"/>
</dbReference>
<evidence type="ECO:0000256" key="4">
    <source>
        <dbReference type="SAM" id="MobiDB-lite"/>
    </source>
</evidence>
<protein>
    <submittedName>
        <fullName evidence="5">Protein IDA-LIKE 2</fullName>
    </submittedName>
</protein>
<reference evidence="5 6" key="2">
    <citation type="journal article" date="2017" name="Nature">
        <title>The Apostasia genome and the evolution of orchids.</title>
        <authorList>
            <person name="Zhang G.Q."/>
            <person name="Liu K.W."/>
            <person name="Li Z."/>
            <person name="Lohaus R."/>
            <person name="Hsiao Y.Y."/>
            <person name="Niu S.C."/>
            <person name="Wang J.Y."/>
            <person name="Lin Y.C."/>
            <person name="Xu Q."/>
            <person name="Chen L.J."/>
            <person name="Yoshida K."/>
            <person name="Fujiwara S."/>
            <person name="Wang Z.W."/>
            <person name="Zhang Y.Q."/>
            <person name="Mitsuda N."/>
            <person name="Wang M."/>
            <person name="Liu G.H."/>
            <person name="Pecoraro L."/>
            <person name="Huang H.X."/>
            <person name="Xiao X.J."/>
            <person name="Lin M."/>
            <person name="Wu X.Y."/>
            <person name="Wu W.L."/>
            <person name="Chen Y.Y."/>
            <person name="Chang S.B."/>
            <person name="Sakamoto S."/>
            <person name="Ohme-Takagi M."/>
            <person name="Yagi M."/>
            <person name="Zeng S.J."/>
            <person name="Shen C.Y."/>
            <person name="Yeh C.M."/>
            <person name="Luo Y.B."/>
            <person name="Tsai W.C."/>
            <person name="Van de Peer Y."/>
            <person name="Liu Z.J."/>
        </authorList>
    </citation>
    <scope>NUCLEOTIDE SEQUENCE [LARGE SCALE GENOMIC DNA]</scope>
    <source>
        <tissue evidence="5">The whole plant</tissue>
    </source>
</reference>
<gene>
    <name evidence="5" type="primary">IDL2</name>
    <name evidence="5" type="ORF">MA16_Dca007056</name>
</gene>
<dbReference type="Proteomes" id="UP000233837">
    <property type="component" value="Unassembled WGS sequence"/>
</dbReference>